<dbReference type="Gene3D" id="3.40.50.2300">
    <property type="match status" value="1"/>
</dbReference>
<keyword evidence="4" id="KW-0472">Membrane</keyword>
<dbReference type="AlphaFoldDB" id="A0ABD2I5U9"/>
<dbReference type="Proteomes" id="UP001620645">
    <property type="component" value="Unassembled WGS sequence"/>
</dbReference>
<feature type="domain" description="Receptor ligand binding region" evidence="5">
    <location>
        <begin position="60"/>
        <end position="255"/>
    </location>
</feature>
<sequence length="323" mass="35779">MVALTGTAQQTMPGNAVLAFTTPSTPVANQTLIKVAMLVAQNNTDYGLPRKNAALRDSGGAIPMALEQLWADEILPKSVNFSFQWHYGNCNEASALGRIYKYVKEFDADAIIATPCMDVPPMLGHLASNFNLPMMVWGQSMASILASSNNLTYPTLLNIVPNYKYMASGLVSLMQYFNWTRFGFVLQSDINGVSGGCNLFARDIDKAVSEQSTVSINLKARIFNTQTSDLSTIVNGLRKRARIILLCFDDVTQLRTFALSLFDGGLKTKPAMKECRCRQQKNADAGNRKMPMPAMKKCRCRQMKNEKKCRCRQIKKENADAGE</sequence>
<comment type="subcellular location">
    <subcellularLocation>
        <location evidence="1">Membrane</location>
    </subcellularLocation>
</comment>
<evidence type="ECO:0000313" key="6">
    <source>
        <dbReference type="EMBL" id="KAL3072895.1"/>
    </source>
</evidence>
<proteinExistence type="predicted"/>
<evidence type="ECO:0000259" key="5">
    <source>
        <dbReference type="Pfam" id="PF01094"/>
    </source>
</evidence>
<dbReference type="InterPro" id="IPR001828">
    <property type="entry name" value="ANF_lig-bd_rcpt"/>
</dbReference>
<keyword evidence="3" id="KW-1133">Transmembrane helix</keyword>
<gene>
    <name evidence="6" type="ORF">niasHS_017869</name>
</gene>
<evidence type="ECO:0000256" key="3">
    <source>
        <dbReference type="ARBA" id="ARBA00022989"/>
    </source>
</evidence>
<evidence type="ECO:0000313" key="7">
    <source>
        <dbReference type="Proteomes" id="UP001620645"/>
    </source>
</evidence>
<dbReference type="Pfam" id="PF01094">
    <property type="entry name" value="ANF_receptor"/>
    <property type="match status" value="1"/>
</dbReference>
<accession>A0ABD2I5U9</accession>
<evidence type="ECO:0000256" key="4">
    <source>
        <dbReference type="ARBA" id="ARBA00023136"/>
    </source>
</evidence>
<keyword evidence="2" id="KW-0812">Transmembrane</keyword>
<dbReference type="InterPro" id="IPR052612">
    <property type="entry name" value="ANP_Clearance_Receptor"/>
</dbReference>
<dbReference type="PANTHER" id="PTHR44755">
    <property type="entry name" value="NATRIURETIC PEPTIDE RECEPTOR 3-RELATED"/>
    <property type="match status" value="1"/>
</dbReference>
<dbReference type="GO" id="GO:0016020">
    <property type="term" value="C:membrane"/>
    <property type="evidence" value="ECO:0007669"/>
    <property type="project" value="UniProtKB-SubCell"/>
</dbReference>
<keyword evidence="7" id="KW-1185">Reference proteome</keyword>
<comment type="caution">
    <text evidence="6">The sequence shown here is derived from an EMBL/GenBank/DDBJ whole genome shotgun (WGS) entry which is preliminary data.</text>
</comment>
<protein>
    <recommendedName>
        <fullName evidence="5">Receptor ligand binding region domain-containing protein</fullName>
    </recommendedName>
</protein>
<dbReference type="SUPFAM" id="SSF53822">
    <property type="entry name" value="Periplasmic binding protein-like I"/>
    <property type="match status" value="1"/>
</dbReference>
<organism evidence="6 7">
    <name type="scientific">Heterodera schachtii</name>
    <name type="common">Sugarbeet cyst nematode worm</name>
    <name type="synonym">Tylenchus schachtii</name>
    <dbReference type="NCBI Taxonomy" id="97005"/>
    <lineage>
        <taxon>Eukaryota</taxon>
        <taxon>Metazoa</taxon>
        <taxon>Ecdysozoa</taxon>
        <taxon>Nematoda</taxon>
        <taxon>Chromadorea</taxon>
        <taxon>Rhabditida</taxon>
        <taxon>Tylenchina</taxon>
        <taxon>Tylenchomorpha</taxon>
        <taxon>Tylenchoidea</taxon>
        <taxon>Heteroderidae</taxon>
        <taxon>Heteroderinae</taxon>
        <taxon>Heterodera</taxon>
    </lineage>
</organism>
<dbReference type="InterPro" id="IPR028082">
    <property type="entry name" value="Peripla_BP_I"/>
</dbReference>
<evidence type="ECO:0000256" key="2">
    <source>
        <dbReference type="ARBA" id="ARBA00022692"/>
    </source>
</evidence>
<reference evidence="6 7" key="1">
    <citation type="submission" date="2024-10" db="EMBL/GenBank/DDBJ databases">
        <authorList>
            <person name="Kim D."/>
        </authorList>
    </citation>
    <scope>NUCLEOTIDE SEQUENCE [LARGE SCALE GENOMIC DNA]</scope>
    <source>
        <strain evidence="6">Taebaek</strain>
    </source>
</reference>
<dbReference type="CDD" id="cd06352">
    <property type="entry name" value="PBP1_NPR_GC-like"/>
    <property type="match status" value="1"/>
</dbReference>
<name>A0ABD2I5U9_HETSC</name>
<dbReference type="EMBL" id="JBICCN010000373">
    <property type="protein sequence ID" value="KAL3072895.1"/>
    <property type="molecule type" value="Genomic_DNA"/>
</dbReference>
<dbReference type="PANTHER" id="PTHR44755:SF8">
    <property type="entry name" value="RECEPTOR LIGAND BINDING REGION DOMAIN-CONTAINING PROTEIN"/>
    <property type="match status" value="1"/>
</dbReference>
<evidence type="ECO:0000256" key="1">
    <source>
        <dbReference type="ARBA" id="ARBA00004370"/>
    </source>
</evidence>